<evidence type="ECO:0000256" key="1">
    <source>
        <dbReference type="SAM" id="SignalP"/>
    </source>
</evidence>
<evidence type="ECO:0000313" key="2">
    <source>
        <dbReference type="EMBL" id="MFC4489939.1"/>
    </source>
</evidence>
<evidence type="ECO:0008006" key="4">
    <source>
        <dbReference type="Google" id="ProtNLM"/>
    </source>
</evidence>
<evidence type="ECO:0000313" key="3">
    <source>
        <dbReference type="Proteomes" id="UP001595999"/>
    </source>
</evidence>
<sequence>MRNEGRHACAALVLAALASGASAVETPGRLRAQGKESVYAYAELAKGREVFDAFRALAPGAELRYRLYPHPPRQGVGLAWRDGGGTKGALRLAGDNSFTMAQLAGLERRNAWLVASLPPAELSWRPVVRSSGLPANVRRLGDLRLECLVGAQSRVSLRDERKVACLPPPNAMCQDDVVACARRASVALGEVMLKGLTRLQGEKNPYEQGRAQYLFIADKPVFSATLQEGGRQFTLPAIWLYGRAEPFTPFFQWPYPREYLYSVPLEVGEWSDDALVVLEPMVAEGGK</sequence>
<feature type="chain" id="PRO_5046085059" description="DUF3298 domain-containing protein" evidence="1">
    <location>
        <begin position="24"/>
        <end position="287"/>
    </location>
</feature>
<proteinExistence type="predicted"/>
<dbReference type="EMBL" id="JBHSEK010000005">
    <property type="protein sequence ID" value="MFC4489939.1"/>
    <property type="molecule type" value="Genomic_DNA"/>
</dbReference>
<keyword evidence="3" id="KW-1185">Reference proteome</keyword>
<comment type="caution">
    <text evidence="2">The sequence shown here is derived from an EMBL/GenBank/DDBJ whole genome shotgun (WGS) entry which is preliminary data.</text>
</comment>
<gene>
    <name evidence="2" type="ORF">ACFO0R_09940</name>
</gene>
<feature type="signal peptide" evidence="1">
    <location>
        <begin position="1"/>
        <end position="23"/>
    </location>
</feature>
<keyword evidence="1" id="KW-0732">Signal</keyword>
<organism evidence="2 3">
    <name type="scientific">Chromobacterium aquaticum</name>
    <dbReference type="NCBI Taxonomy" id="467180"/>
    <lineage>
        <taxon>Bacteria</taxon>
        <taxon>Pseudomonadati</taxon>
        <taxon>Pseudomonadota</taxon>
        <taxon>Betaproteobacteria</taxon>
        <taxon>Neisseriales</taxon>
        <taxon>Chromobacteriaceae</taxon>
        <taxon>Chromobacterium</taxon>
    </lineage>
</organism>
<accession>A0ABV8ZTE9</accession>
<dbReference type="RefSeq" id="WP_231460727.1">
    <property type="nucleotide sequence ID" value="NZ_JAJOHW010000004.1"/>
</dbReference>
<reference evidence="3" key="1">
    <citation type="journal article" date="2019" name="Int. J. Syst. Evol. Microbiol.">
        <title>The Global Catalogue of Microorganisms (GCM) 10K type strain sequencing project: providing services to taxonomists for standard genome sequencing and annotation.</title>
        <authorList>
            <consortium name="The Broad Institute Genomics Platform"/>
            <consortium name="The Broad Institute Genome Sequencing Center for Infectious Disease"/>
            <person name="Wu L."/>
            <person name="Ma J."/>
        </authorList>
    </citation>
    <scope>NUCLEOTIDE SEQUENCE [LARGE SCALE GENOMIC DNA]</scope>
    <source>
        <strain evidence="3">CGMCC 4.7608</strain>
    </source>
</reference>
<protein>
    <recommendedName>
        <fullName evidence="4">DUF3298 domain-containing protein</fullName>
    </recommendedName>
</protein>
<name>A0ABV8ZTE9_9NEIS</name>
<dbReference type="Proteomes" id="UP001595999">
    <property type="component" value="Unassembled WGS sequence"/>
</dbReference>